<dbReference type="OrthoDB" id="550575at2759"/>
<reference evidence="2 3" key="1">
    <citation type="journal article" date="2015" name="Sci. Rep.">
        <title>Genome of the facultative scuticociliatosis pathogen Pseudocohnilembus persalinus provides insight into its virulence through horizontal gene transfer.</title>
        <authorList>
            <person name="Xiong J."/>
            <person name="Wang G."/>
            <person name="Cheng J."/>
            <person name="Tian M."/>
            <person name="Pan X."/>
            <person name="Warren A."/>
            <person name="Jiang C."/>
            <person name="Yuan D."/>
            <person name="Miao W."/>
        </authorList>
    </citation>
    <scope>NUCLEOTIDE SEQUENCE [LARGE SCALE GENOMIC DNA]</scope>
    <source>
        <strain evidence="2">36N120E</strain>
    </source>
</reference>
<sequence length="432" mass="50447">MPIPFNSIDVGIIKHIFSFLNVKDLCIITQVSSYWKKIIEQKDTFKIVNLTVLSDKVNTLNLMKFISKNIEKLYLPLNASKTDTTYLLMCIPKGLKFLQINNINMEFANIFFNLVFEELETLQMNNVTNRKKLFDDIEIKEFHQSLPNLKELFIDSVPLRDSTIKQLFPNPFQSQNLGYEVRFTQNLKKLSLLNCPHLTNQTLSTIALNFEQLEHLELGGTPTNYNQDFSIEELLVEKFNTKLKEIAIIRNCFEKTAKISDEGLKYLKRTKNLERLNITYSRKFREFFHIHIAMNLKNLKYLCIRECPVQEDLGILSSGCPNLEELDMSGDSWVTSSCLLGVSKHPNLKIYHLGHFDHGDSQCDENLQEHPPKGMFLEGVFKDKSNFKKLHLIYLEQSCSLTYWIDMRLQSIRPHLTIKYTPQENLFELKEQ</sequence>
<dbReference type="InterPro" id="IPR032675">
    <property type="entry name" value="LRR_dom_sf"/>
</dbReference>
<dbReference type="Gene3D" id="1.20.1280.50">
    <property type="match status" value="1"/>
</dbReference>
<evidence type="ECO:0000259" key="1">
    <source>
        <dbReference type="PROSITE" id="PS50181"/>
    </source>
</evidence>
<dbReference type="SUPFAM" id="SSF52047">
    <property type="entry name" value="RNI-like"/>
    <property type="match status" value="2"/>
</dbReference>
<dbReference type="Proteomes" id="UP000054937">
    <property type="component" value="Unassembled WGS sequence"/>
</dbReference>
<name>A0A0V0QUX4_PSEPJ</name>
<dbReference type="InterPro" id="IPR006553">
    <property type="entry name" value="Leu-rich_rpt_Cys-con_subtyp"/>
</dbReference>
<dbReference type="Pfam" id="PF00646">
    <property type="entry name" value="F-box"/>
    <property type="match status" value="1"/>
</dbReference>
<dbReference type="EMBL" id="LDAU01000105">
    <property type="protein sequence ID" value="KRX05752.1"/>
    <property type="molecule type" value="Genomic_DNA"/>
</dbReference>
<dbReference type="GO" id="GO:0031146">
    <property type="term" value="P:SCF-dependent proteasomal ubiquitin-dependent protein catabolic process"/>
    <property type="evidence" value="ECO:0007669"/>
    <property type="project" value="TreeGrafter"/>
</dbReference>
<protein>
    <submittedName>
        <fullName evidence="2">F-box domain</fullName>
    </submittedName>
</protein>
<dbReference type="AlphaFoldDB" id="A0A0V0QUX4"/>
<proteinExistence type="predicted"/>
<gene>
    <name evidence="2" type="ORF">PPERSA_09892</name>
</gene>
<dbReference type="InterPro" id="IPR001810">
    <property type="entry name" value="F-box_dom"/>
</dbReference>
<organism evidence="2 3">
    <name type="scientific">Pseudocohnilembus persalinus</name>
    <name type="common">Ciliate</name>
    <dbReference type="NCBI Taxonomy" id="266149"/>
    <lineage>
        <taxon>Eukaryota</taxon>
        <taxon>Sar</taxon>
        <taxon>Alveolata</taxon>
        <taxon>Ciliophora</taxon>
        <taxon>Intramacronucleata</taxon>
        <taxon>Oligohymenophorea</taxon>
        <taxon>Scuticociliatia</taxon>
        <taxon>Philasterida</taxon>
        <taxon>Pseudocohnilembidae</taxon>
        <taxon>Pseudocohnilembus</taxon>
    </lineage>
</organism>
<dbReference type="Gene3D" id="3.80.10.10">
    <property type="entry name" value="Ribonuclease Inhibitor"/>
    <property type="match status" value="2"/>
</dbReference>
<dbReference type="PANTHER" id="PTHR13318">
    <property type="entry name" value="PARTNER OF PAIRED, ISOFORM B-RELATED"/>
    <property type="match status" value="1"/>
</dbReference>
<dbReference type="SMART" id="SM00367">
    <property type="entry name" value="LRR_CC"/>
    <property type="match status" value="2"/>
</dbReference>
<dbReference type="SUPFAM" id="SSF81383">
    <property type="entry name" value="F-box domain"/>
    <property type="match status" value="1"/>
</dbReference>
<dbReference type="GO" id="GO:0019005">
    <property type="term" value="C:SCF ubiquitin ligase complex"/>
    <property type="evidence" value="ECO:0007669"/>
    <property type="project" value="TreeGrafter"/>
</dbReference>
<dbReference type="InterPro" id="IPR036047">
    <property type="entry name" value="F-box-like_dom_sf"/>
</dbReference>
<feature type="domain" description="F-box" evidence="1">
    <location>
        <begin position="2"/>
        <end position="48"/>
    </location>
</feature>
<dbReference type="SMART" id="SM00256">
    <property type="entry name" value="FBOX"/>
    <property type="match status" value="1"/>
</dbReference>
<dbReference type="OMA" id="DQAHINI"/>
<keyword evidence="3" id="KW-1185">Reference proteome</keyword>
<accession>A0A0V0QUX4</accession>
<comment type="caution">
    <text evidence="2">The sequence shown here is derived from an EMBL/GenBank/DDBJ whole genome shotgun (WGS) entry which is preliminary data.</text>
</comment>
<dbReference type="PROSITE" id="PS50181">
    <property type="entry name" value="FBOX"/>
    <property type="match status" value="1"/>
</dbReference>
<dbReference type="InParanoid" id="A0A0V0QUX4"/>
<evidence type="ECO:0000313" key="2">
    <source>
        <dbReference type="EMBL" id="KRX05752.1"/>
    </source>
</evidence>
<evidence type="ECO:0000313" key="3">
    <source>
        <dbReference type="Proteomes" id="UP000054937"/>
    </source>
</evidence>